<dbReference type="PANTHER" id="PTHR10885:SF0">
    <property type="entry name" value="ISOPENTENYL-DIPHOSPHATE DELTA-ISOMERASE"/>
    <property type="match status" value="1"/>
</dbReference>
<dbReference type="Gene3D" id="3.90.79.10">
    <property type="entry name" value="Nucleoside Triphosphate Pyrophosphohydrolase"/>
    <property type="match status" value="1"/>
</dbReference>
<dbReference type="EMBL" id="JAFBEB010000004">
    <property type="protein sequence ID" value="MBM7590147.1"/>
    <property type="molecule type" value="Genomic_DNA"/>
</dbReference>
<dbReference type="AlphaFoldDB" id="A0A939BRY7"/>
<feature type="domain" description="Nudix hydrolase" evidence="1">
    <location>
        <begin position="29"/>
        <end position="169"/>
    </location>
</feature>
<dbReference type="InterPro" id="IPR000086">
    <property type="entry name" value="NUDIX_hydrolase_dom"/>
</dbReference>
<evidence type="ECO:0000313" key="3">
    <source>
        <dbReference type="Proteomes" id="UP000717624"/>
    </source>
</evidence>
<name>A0A939BRY7_9BACL</name>
<evidence type="ECO:0000313" key="2">
    <source>
        <dbReference type="EMBL" id="MBM7590147.1"/>
    </source>
</evidence>
<dbReference type="CDD" id="cd04692">
    <property type="entry name" value="NUDIX_Hydrolase"/>
    <property type="match status" value="1"/>
</dbReference>
<organism evidence="2 3">
    <name type="scientific">Brevibacillus fulvus</name>
    <dbReference type="NCBI Taxonomy" id="1125967"/>
    <lineage>
        <taxon>Bacteria</taxon>
        <taxon>Bacillati</taxon>
        <taxon>Bacillota</taxon>
        <taxon>Bacilli</taxon>
        <taxon>Bacillales</taxon>
        <taxon>Paenibacillaceae</taxon>
        <taxon>Brevibacillus</taxon>
    </lineage>
</organism>
<proteinExistence type="predicted"/>
<sequence>MAEEYFDIYDEQLNHLGTAPRSTVHQSGFWHQTFHCWIYFQQWNEMYILFQRRHPRKDTFPGHYDITCAGHLTAGEQPEDGVREISEELGLQVSFHDLQPLGVHKLVNLDGPLVDREISHVYAYRCAQALDQYILQPDEVSSLVKMNLDQALSLFSGTQSSAIVEGVALQPDGQMTCLSETVTLTDFVPHGAPYYLQVLQTIRSFCQKE</sequence>
<dbReference type="InterPro" id="IPR015797">
    <property type="entry name" value="NUDIX_hydrolase-like_dom_sf"/>
</dbReference>
<dbReference type="GO" id="GO:0016853">
    <property type="term" value="F:isomerase activity"/>
    <property type="evidence" value="ECO:0007669"/>
    <property type="project" value="UniProtKB-KW"/>
</dbReference>
<dbReference type="RefSeq" id="WP_204517836.1">
    <property type="nucleotide sequence ID" value="NZ_BAABIN010000007.1"/>
</dbReference>
<comment type="caution">
    <text evidence="2">The sequence shown here is derived from an EMBL/GenBank/DDBJ whole genome shotgun (WGS) entry which is preliminary data.</text>
</comment>
<dbReference type="SUPFAM" id="SSF55811">
    <property type="entry name" value="Nudix"/>
    <property type="match status" value="1"/>
</dbReference>
<gene>
    <name evidence="2" type="ORF">JOD01_001748</name>
</gene>
<dbReference type="Pfam" id="PF00293">
    <property type="entry name" value="NUDIX"/>
    <property type="match status" value="1"/>
</dbReference>
<protein>
    <submittedName>
        <fullName evidence="2">Isopentenyldiphosphate isomerase</fullName>
    </submittedName>
</protein>
<accession>A0A939BRY7</accession>
<reference evidence="2" key="1">
    <citation type="submission" date="2021-01" db="EMBL/GenBank/DDBJ databases">
        <title>Genomic Encyclopedia of Type Strains, Phase IV (KMG-IV): sequencing the most valuable type-strain genomes for metagenomic binning, comparative biology and taxonomic classification.</title>
        <authorList>
            <person name="Goeker M."/>
        </authorList>
    </citation>
    <scope>NUCLEOTIDE SEQUENCE</scope>
    <source>
        <strain evidence="2">DSM 25523</strain>
    </source>
</reference>
<keyword evidence="3" id="KW-1185">Reference proteome</keyword>
<keyword evidence="2" id="KW-0413">Isomerase</keyword>
<dbReference type="PROSITE" id="PS51462">
    <property type="entry name" value="NUDIX"/>
    <property type="match status" value="1"/>
</dbReference>
<evidence type="ECO:0000259" key="1">
    <source>
        <dbReference type="PROSITE" id="PS51462"/>
    </source>
</evidence>
<dbReference type="PANTHER" id="PTHR10885">
    <property type="entry name" value="ISOPENTENYL-DIPHOSPHATE DELTA-ISOMERASE"/>
    <property type="match status" value="1"/>
</dbReference>
<dbReference type="Proteomes" id="UP000717624">
    <property type="component" value="Unassembled WGS sequence"/>
</dbReference>